<evidence type="ECO:0000256" key="2">
    <source>
        <dbReference type="ARBA" id="ARBA00012386"/>
    </source>
</evidence>
<evidence type="ECO:0000313" key="15">
    <source>
        <dbReference type="Proteomes" id="UP001281761"/>
    </source>
</evidence>
<evidence type="ECO:0000256" key="8">
    <source>
        <dbReference type="ARBA" id="ARBA00038290"/>
    </source>
</evidence>
<evidence type="ECO:0000256" key="10">
    <source>
        <dbReference type="ARBA" id="ARBA00042508"/>
    </source>
</evidence>
<dbReference type="Proteomes" id="UP001281761">
    <property type="component" value="Unassembled WGS sequence"/>
</dbReference>
<name>A0ABQ9X9T1_9EUKA</name>
<feature type="region of interest" description="Disordered" evidence="12">
    <location>
        <begin position="1"/>
        <end position="22"/>
    </location>
</feature>
<evidence type="ECO:0000256" key="9">
    <source>
        <dbReference type="ARBA" id="ARBA00039242"/>
    </source>
</evidence>
<keyword evidence="5" id="KW-0819">tRNA processing</keyword>
<comment type="caution">
    <text evidence="14">The sequence shown here is derived from an EMBL/GenBank/DDBJ whole genome shotgun (WGS) entry which is preliminary data.</text>
</comment>
<evidence type="ECO:0000259" key="13">
    <source>
        <dbReference type="SMART" id="SM01144"/>
    </source>
</evidence>
<evidence type="ECO:0000256" key="3">
    <source>
        <dbReference type="ARBA" id="ARBA00022679"/>
    </source>
</evidence>
<dbReference type="Pfam" id="PF03942">
    <property type="entry name" value="DTW"/>
    <property type="match status" value="1"/>
</dbReference>
<comment type="function">
    <text evidence="7">Catalyzes the formation of 3-(3-amino-3-carboxypropyl)uridine (acp3U) at position 20 in the D-loop of several cytoplasmic tRNAs (acp3U(20)).</text>
</comment>
<accession>A0ABQ9X9T1</accession>
<feature type="domain" description="DTW" evidence="13">
    <location>
        <begin position="58"/>
        <end position="238"/>
    </location>
</feature>
<dbReference type="InterPro" id="IPR005636">
    <property type="entry name" value="DTW"/>
</dbReference>
<dbReference type="PANTHER" id="PTHR15627:SF8">
    <property type="entry name" value="TRNA-URIDINE AMINOCARBOXYPROPYLTRANSFERASE 1"/>
    <property type="match status" value="1"/>
</dbReference>
<comment type="similarity">
    <text evidence="8">Belongs to the TDD superfamily. DTWD1 family.</text>
</comment>
<comment type="catalytic activity">
    <reaction evidence="11">
        <text>a uridine in tRNA + S-adenosyl-L-methionine = a 3-[(3S)-3-amino-3-carboxypropyl]uridine in tRNA + S-methyl-5'-thioadenosine + H(+)</text>
        <dbReference type="Rhea" id="RHEA:62432"/>
        <dbReference type="Rhea" id="RHEA-COMP:13339"/>
        <dbReference type="Rhea" id="RHEA-COMP:16092"/>
        <dbReference type="ChEBI" id="CHEBI:15378"/>
        <dbReference type="ChEBI" id="CHEBI:17509"/>
        <dbReference type="ChEBI" id="CHEBI:59789"/>
        <dbReference type="ChEBI" id="CHEBI:65315"/>
        <dbReference type="ChEBI" id="CHEBI:82930"/>
        <dbReference type="EC" id="2.5.1.25"/>
    </reaction>
</comment>
<dbReference type="InterPro" id="IPR051521">
    <property type="entry name" value="tRNA_Mod/Golgi_Maint"/>
</dbReference>
<gene>
    <name evidence="14" type="ORF">BLNAU_17607</name>
</gene>
<evidence type="ECO:0000256" key="11">
    <source>
        <dbReference type="ARBA" id="ARBA00048718"/>
    </source>
</evidence>
<evidence type="ECO:0000256" key="12">
    <source>
        <dbReference type="SAM" id="MobiDB-lite"/>
    </source>
</evidence>
<proteinExistence type="inferred from homology"/>
<evidence type="ECO:0000256" key="6">
    <source>
        <dbReference type="ARBA" id="ARBA00023242"/>
    </source>
</evidence>
<dbReference type="PANTHER" id="PTHR15627">
    <property type="entry name" value="NATURAL KILLER CELL-SPECIFIC ANTIGEN KLIP1"/>
    <property type="match status" value="1"/>
</dbReference>
<comment type="subcellular location">
    <subcellularLocation>
        <location evidence="1">Nucleus</location>
    </subcellularLocation>
</comment>
<feature type="region of interest" description="Disordered" evidence="12">
    <location>
        <begin position="255"/>
        <end position="281"/>
    </location>
</feature>
<evidence type="ECO:0000313" key="14">
    <source>
        <dbReference type="EMBL" id="KAK2947457.1"/>
    </source>
</evidence>
<dbReference type="EMBL" id="JARBJD010000200">
    <property type="protein sequence ID" value="KAK2947457.1"/>
    <property type="molecule type" value="Genomic_DNA"/>
</dbReference>
<sequence length="281" mass="32819">MADARSQDIVQPSHETASDTREVSFIDEIPKQSELSHLKLAPFQFKERVKCPQCQRSSLMYCSNCLKPLPSVPIPHLTLPIPLHIVHHPKEKKSKSTAMHALILAPESTTIHEFPNFPDFNPKETLCLFPAEDAKLLEDFDVSPFKQVVFIDSTWSQAKQICRDARIQSLTKVRIHDQKTLFWRTQTEAPEFLATIEAIYYFFKEYFEASHKQPYNGEFDNLMFFYAFNYEHIQDLFAKSKDRLVSRKISDSYLRERREHHPDPSQPKSRDRDHSPDGHDD</sequence>
<keyword evidence="15" id="KW-1185">Reference proteome</keyword>
<evidence type="ECO:0000256" key="5">
    <source>
        <dbReference type="ARBA" id="ARBA00022694"/>
    </source>
</evidence>
<reference evidence="14 15" key="1">
    <citation type="journal article" date="2022" name="bioRxiv">
        <title>Genomics of Preaxostyla Flagellates Illuminates Evolutionary Transitions and the Path Towards Mitochondrial Loss.</title>
        <authorList>
            <person name="Novak L.V.F."/>
            <person name="Treitli S.C."/>
            <person name="Pyrih J."/>
            <person name="Halakuc P."/>
            <person name="Pipaliya S.V."/>
            <person name="Vacek V."/>
            <person name="Brzon O."/>
            <person name="Soukal P."/>
            <person name="Eme L."/>
            <person name="Dacks J.B."/>
            <person name="Karnkowska A."/>
            <person name="Elias M."/>
            <person name="Hampl V."/>
        </authorList>
    </citation>
    <scope>NUCLEOTIDE SEQUENCE [LARGE SCALE GENOMIC DNA]</scope>
    <source>
        <strain evidence="14">NAU3</strain>
        <tissue evidence="14">Gut</tissue>
    </source>
</reference>
<evidence type="ECO:0000256" key="4">
    <source>
        <dbReference type="ARBA" id="ARBA00022691"/>
    </source>
</evidence>
<evidence type="ECO:0000256" key="7">
    <source>
        <dbReference type="ARBA" id="ARBA00037050"/>
    </source>
</evidence>
<dbReference type="SMART" id="SM01144">
    <property type="entry name" value="DTW"/>
    <property type="match status" value="1"/>
</dbReference>
<organism evidence="14 15">
    <name type="scientific">Blattamonas nauphoetae</name>
    <dbReference type="NCBI Taxonomy" id="2049346"/>
    <lineage>
        <taxon>Eukaryota</taxon>
        <taxon>Metamonada</taxon>
        <taxon>Preaxostyla</taxon>
        <taxon>Oxymonadida</taxon>
        <taxon>Blattamonas</taxon>
    </lineage>
</organism>
<evidence type="ECO:0000256" key="1">
    <source>
        <dbReference type="ARBA" id="ARBA00004123"/>
    </source>
</evidence>
<keyword evidence="4" id="KW-0949">S-adenosyl-L-methionine</keyword>
<keyword evidence="3" id="KW-0808">Transferase</keyword>
<protein>
    <recommendedName>
        <fullName evidence="9">tRNA-uridine aminocarboxypropyltransferase 1</fullName>
        <ecNumber evidence="2">2.5.1.25</ecNumber>
    </recommendedName>
    <alternativeName>
        <fullName evidence="10">DTW domain-containing protein 1</fullName>
    </alternativeName>
</protein>
<keyword evidence="6" id="KW-0539">Nucleus</keyword>
<dbReference type="EC" id="2.5.1.25" evidence="2"/>